<dbReference type="EMBL" id="OY726397">
    <property type="protein sequence ID" value="CAJ1505313.1"/>
    <property type="molecule type" value="Genomic_DNA"/>
</dbReference>
<dbReference type="CDD" id="cd00093">
    <property type="entry name" value="HTH_XRE"/>
    <property type="match status" value="1"/>
</dbReference>
<keyword evidence="2" id="KW-1185">Reference proteome</keyword>
<proteinExistence type="predicted"/>
<dbReference type="RefSeq" id="WP_308478344.1">
    <property type="nucleotide sequence ID" value="NZ_OY726397.1"/>
</dbReference>
<dbReference type="InterPro" id="IPR010982">
    <property type="entry name" value="Lambda_DNA-bd_dom_sf"/>
</dbReference>
<accession>A0ABM9LV98</accession>
<organism evidence="1 2">
    <name type="scientific">[Mycobacterium] burgundiense</name>
    <dbReference type="NCBI Taxonomy" id="3064286"/>
    <lineage>
        <taxon>Bacteria</taxon>
        <taxon>Bacillati</taxon>
        <taxon>Actinomycetota</taxon>
        <taxon>Actinomycetes</taxon>
        <taxon>Mycobacteriales</taxon>
        <taxon>Mycobacteriaceae</taxon>
        <taxon>Mycolicibacterium</taxon>
    </lineage>
</organism>
<reference evidence="1 2" key="1">
    <citation type="submission" date="2023-08" db="EMBL/GenBank/DDBJ databases">
        <authorList>
            <person name="Folkvardsen B D."/>
            <person name="Norman A."/>
        </authorList>
    </citation>
    <scope>NUCLEOTIDE SEQUENCE [LARGE SCALE GENOMIC DNA]</scope>
    <source>
        <strain evidence="1 2">Mu0053</strain>
    </source>
</reference>
<dbReference type="InterPro" id="IPR001387">
    <property type="entry name" value="Cro/C1-type_HTH"/>
</dbReference>
<dbReference type="InterPro" id="IPR027910">
    <property type="entry name" value="YdiL_sf"/>
</dbReference>
<dbReference type="Proteomes" id="UP001190465">
    <property type="component" value="Chromosome"/>
</dbReference>
<name>A0ABM9LV98_9MYCO</name>
<gene>
    <name evidence="1" type="ORF">MU0053_002903</name>
</gene>
<sequence length="145" mass="15828">MTDSPASSAHLRTLRESCGLTMQTAADLCGVSLRTWQYWESPASEQTIKPDVRKLLGDLLERKSELVAEFLASVGEDGDGAPVVLVRYRSQEELDRHRPGFPGGFGLHNAIIAALLEQLGERAVVQWAPLLGATARQQTDPSESK</sequence>
<dbReference type="Pfam" id="PF08965">
    <property type="entry name" value="Aca2_YdiL"/>
    <property type="match status" value="1"/>
</dbReference>
<dbReference type="Gene3D" id="1.10.3100.10">
    <property type="entry name" value="Putative cytoplasmic protein"/>
    <property type="match status" value="1"/>
</dbReference>
<evidence type="ECO:0000313" key="2">
    <source>
        <dbReference type="Proteomes" id="UP001190465"/>
    </source>
</evidence>
<dbReference type="InterPro" id="IPR015060">
    <property type="entry name" value="Aca2_YdiL-like"/>
</dbReference>
<protein>
    <submittedName>
        <fullName evidence="1">DUF1870 family protein</fullName>
    </submittedName>
</protein>
<evidence type="ECO:0000313" key="1">
    <source>
        <dbReference type="EMBL" id="CAJ1505313.1"/>
    </source>
</evidence>
<dbReference type="SUPFAM" id="SSF47413">
    <property type="entry name" value="lambda repressor-like DNA-binding domains"/>
    <property type="match status" value="1"/>
</dbReference>